<dbReference type="EMBL" id="QBIY01013288">
    <property type="protein sequence ID" value="RXN09253.1"/>
    <property type="molecule type" value="Genomic_DNA"/>
</dbReference>
<dbReference type="Pfam" id="PF03134">
    <property type="entry name" value="TB2_DP1_HVA22"/>
    <property type="match status" value="1"/>
</dbReference>
<dbReference type="PANTHER" id="PTHR12300:SF133">
    <property type="entry name" value="RECEPTOR EXPRESSION-ENHANCING PROTEIN 6"/>
    <property type="match status" value="1"/>
</dbReference>
<evidence type="ECO:0000313" key="10">
    <source>
        <dbReference type="EMBL" id="RXN09253.1"/>
    </source>
</evidence>
<evidence type="ECO:0000313" key="11">
    <source>
        <dbReference type="Proteomes" id="UP000290572"/>
    </source>
</evidence>
<name>A0A498LNQ6_LABRO</name>
<evidence type="ECO:0000256" key="3">
    <source>
        <dbReference type="ARBA" id="ARBA00022692"/>
    </source>
</evidence>
<evidence type="ECO:0000256" key="5">
    <source>
        <dbReference type="ARBA" id="ARBA00022989"/>
    </source>
</evidence>
<evidence type="ECO:0000256" key="8">
    <source>
        <dbReference type="ARBA" id="ARBA00029431"/>
    </source>
</evidence>
<comment type="caution">
    <text evidence="10">The sequence shown here is derived from an EMBL/GenBank/DDBJ whole genome shotgun (WGS) entry which is preliminary data.</text>
</comment>
<dbReference type="GO" id="GO:0030665">
    <property type="term" value="C:clathrin-coated vesicle membrane"/>
    <property type="evidence" value="ECO:0007669"/>
    <property type="project" value="UniProtKB-SubCell"/>
</dbReference>
<keyword evidence="4" id="KW-0256">Endoplasmic reticulum</keyword>
<feature type="transmembrane region" description="Helical" evidence="9">
    <location>
        <begin position="115"/>
        <end position="133"/>
    </location>
</feature>
<dbReference type="STRING" id="84645.A0A498LNQ6"/>
<keyword evidence="11" id="KW-1185">Reference proteome</keyword>
<gene>
    <name evidence="10" type="ORF">ROHU_031490</name>
</gene>
<keyword evidence="3 9" id="KW-0812">Transmembrane</keyword>
<feature type="transmembrane region" description="Helical" evidence="9">
    <location>
        <begin position="39"/>
        <end position="69"/>
    </location>
</feature>
<reference evidence="10 11" key="1">
    <citation type="submission" date="2018-03" db="EMBL/GenBank/DDBJ databases">
        <title>Draft genome sequence of Rohu Carp (Labeo rohita).</title>
        <authorList>
            <person name="Das P."/>
            <person name="Kushwaha B."/>
            <person name="Joshi C.G."/>
            <person name="Kumar D."/>
            <person name="Nagpure N.S."/>
            <person name="Sahoo L."/>
            <person name="Das S.P."/>
            <person name="Bit A."/>
            <person name="Patnaik S."/>
            <person name="Meher P.K."/>
            <person name="Jayasankar P."/>
            <person name="Koringa P.G."/>
            <person name="Patel N.V."/>
            <person name="Hinsu A.T."/>
            <person name="Kumar R."/>
            <person name="Pandey M."/>
            <person name="Agarwal S."/>
            <person name="Srivastava S."/>
            <person name="Singh M."/>
            <person name="Iquebal M.A."/>
            <person name="Jaiswal S."/>
            <person name="Angadi U.B."/>
            <person name="Kumar N."/>
            <person name="Raza M."/>
            <person name="Shah T.M."/>
            <person name="Rai A."/>
            <person name="Jena J.K."/>
        </authorList>
    </citation>
    <scope>NUCLEOTIDE SEQUENCE [LARGE SCALE GENOMIC DNA]</scope>
    <source>
        <strain evidence="10">DASCIFA01</strain>
        <tissue evidence="10">Testis</tissue>
    </source>
</reference>
<keyword evidence="7" id="KW-0968">Cytoplasmic vesicle</keyword>
<evidence type="ECO:0000256" key="1">
    <source>
        <dbReference type="ARBA" id="ARBA00004477"/>
    </source>
</evidence>
<dbReference type="Proteomes" id="UP000290572">
    <property type="component" value="Unassembled WGS sequence"/>
</dbReference>
<dbReference type="GO" id="GO:0005789">
    <property type="term" value="C:endoplasmic reticulum membrane"/>
    <property type="evidence" value="ECO:0007669"/>
    <property type="project" value="UniProtKB-SubCell"/>
</dbReference>
<dbReference type="AlphaFoldDB" id="A0A498LNQ6"/>
<dbReference type="InterPro" id="IPR004345">
    <property type="entry name" value="TB2_DP1_HVA22"/>
</dbReference>
<keyword evidence="6 9" id="KW-0472">Membrane</keyword>
<protein>
    <recommendedName>
        <fullName evidence="9">Receptor expression-enhancing protein</fullName>
    </recommendedName>
</protein>
<evidence type="ECO:0000256" key="6">
    <source>
        <dbReference type="ARBA" id="ARBA00023136"/>
    </source>
</evidence>
<proteinExistence type="inferred from homology"/>
<evidence type="ECO:0000256" key="7">
    <source>
        <dbReference type="ARBA" id="ARBA00023329"/>
    </source>
</evidence>
<evidence type="ECO:0000256" key="9">
    <source>
        <dbReference type="RuleBase" id="RU362006"/>
    </source>
</evidence>
<sequence>MLAIFKKIKDRVEAFLNEKNIVTDCLNKIEEKTGIKKRYLALGAVGVTGAYLLFGYGASLLCNLIGFVYPAYYSIKAIESPDKEDDTQWLTYWVIYGFFSVGEFFSDIFLHWFPFYYVCKCLFLLWCMAPVSWNGSQILYRHVVRPLFLKHEAKVDEMVSGIGVKAMSAAENVTREVRMNFGSKSKKRMVLPTRPDPPTVEQIMEDVNRSFPNDPVFTVLHDSAEDLKSSSSNSEVEVRYLQSRRYIELHERLQEERGNLARRRDELRTAGECLERSVMEVKMSAQ</sequence>
<comment type="subcellular location">
    <subcellularLocation>
        <location evidence="8">Cytoplasmic vesicle</location>
        <location evidence="8">Clathrin-coated vesicle membrane</location>
        <topology evidence="8">Multi-pass membrane protein</topology>
    </subcellularLocation>
    <subcellularLocation>
        <location evidence="1">Endoplasmic reticulum membrane</location>
        <topology evidence="1">Multi-pass membrane protein</topology>
    </subcellularLocation>
    <subcellularLocation>
        <location evidence="9">Membrane</location>
        <topology evidence="9">Multi-pass membrane protein</topology>
    </subcellularLocation>
</comment>
<accession>A0A498LNQ6</accession>
<feature type="transmembrane region" description="Helical" evidence="9">
    <location>
        <begin position="89"/>
        <end position="110"/>
    </location>
</feature>
<organism evidence="10 11">
    <name type="scientific">Labeo rohita</name>
    <name type="common">Indian major carp</name>
    <name type="synonym">Cyprinus rohita</name>
    <dbReference type="NCBI Taxonomy" id="84645"/>
    <lineage>
        <taxon>Eukaryota</taxon>
        <taxon>Metazoa</taxon>
        <taxon>Chordata</taxon>
        <taxon>Craniata</taxon>
        <taxon>Vertebrata</taxon>
        <taxon>Euteleostomi</taxon>
        <taxon>Actinopterygii</taxon>
        <taxon>Neopterygii</taxon>
        <taxon>Teleostei</taxon>
        <taxon>Ostariophysi</taxon>
        <taxon>Cypriniformes</taxon>
        <taxon>Cyprinidae</taxon>
        <taxon>Labeoninae</taxon>
        <taxon>Labeonini</taxon>
        <taxon>Labeo</taxon>
    </lineage>
</organism>
<evidence type="ECO:0000256" key="4">
    <source>
        <dbReference type="ARBA" id="ARBA00022824"/>
    </source>
</evidence>
<dbReference type="Pfam" id="PF15136">
    <property type="entry name" value="UPF0449"/>
    <property type="match status" value="1"/>
</dbReference>
<comment type="similarity">
    <text evidence="2 9">Belongs to the DP1 family.</text>
</comment>
<keyword evidence="10" id="KW-0675">Receptor</keyword>
<dbReference type="PANTHER" id="PTHR12300">
    <property type="entry name" value="HVA22-LIKE PROTEINS"/>
    <property type="match status" value="1"/>
</dbReference>
<keyword evidence="5 9" id="KW-1133">Transmembrane helix</keyword>
<dbReference type="InterPro" id="IPR028227">
    <property type="entry name" value="UPF0449"/>
</dbReference>
<evidence type="ECO:0000256" key="2">
    <source>
        <dbReference type="ARBA" id="ARBA00008573"/>
    </source>
</evidence>